<protein>
    <submittedName>
        <fullName evidence="2">NDP-sugar synthase</fullName>
    </submittedName>
</protein>
<dbReference type="EMBL" id="JABWGN010000002">
    <property type="protein sequence ID" value="NUW30537.1"/>
    <property type="molecule type" value="Genomic_DNA"/>
</dbReference>
<evidence type="ECO:0000259" key="1">
    <source>
        <dbReference type="Pfam" id="PF00483"/>
    </source>
</evidence>
<dbReference type="RefSeq" id="WP_175588023.1">
    <property type="nucleotide sequence ID" value="NZ_JABWGN010000002.1"/>
</dbReference>
<dbReference type="SUPFAM" id="SSF53448">
    <property type="entry name" value="Nucleotide-diphospho-sugar transferases"/>
    <property type="match status" value="1"/>
</dbReference>
<proteinExistence type="predicted"/>
<evidence type="ECO:0000313" key="3">
    <source>
        <dbReference type="Proteomes" id="UP000586042"/>
    </source>
</evidence>
<comment type="caution">
    <text evidence="2">The sequence shown here is derived from an EMBL/GenBank/DDBJ whole genome shotgun (WGS) entry which is preliminary data.</text>
</comment>
<dbReference type="InterPro" id="IPR005835">
    <property type="entry name" value="NTP_transferase_dom"/>
</dbReference>
<dbReference type="AlphaFoldDB" id="A0A7Y6I2L1"/>
<organism evidence="2 3">
    <name type="scientific">Nonomuraea montanisoli</name>
    <dbReference type="NCBI Taxonomy" id="2741721"/>
    <lineage>
        <taxon>Bacteria</taxon>
        <taxon>Bacillati</taxon>
        <taxon>Actinomycetota</taxon>
        <taxon>Actinomycetes</taxon>
        <taxon>Streptosporangiales</taxon>
        <taxon>Streptosporangiaceae</taxon>
        <taxon>Nonomuraea</taxon>
    </lineage>
</organism>
<name>A0A7Y6I2L1_9ACTN</name>
<evidence type="ECO:0000313" key="2">
    <source>
        <dbReference type="EMBL" id="NUW30537.1"/>
    </source>
</evidence>
<feature type="domain" description="Nucleotidyl transferase" evidence="1">
    <location>
        <begin position="6"/>
        <end position="145"/>
    </location>
</feature>
<dbReference type="Gene3D" id="3.90.550.10">
    <property type="entry name" value="Spore Coat Polysaccharide Biosynthesis Protein SpsA, Chain A"/>
    <property type="match status" value="1"/>
</dbReference>
<dbReference type="Pfam" id="PF00483">
    <property type="entry name" value="NTP_transferase"/>
    <property type="match status" value="1"/>
</dbReference>
<accession>A0A7Y6I2L1</accession>
<sequence>MTRFEAVLLAAGAGTRMGDLTLTVPKALLPLGDRPLVQHVLKEVVAAGSAHVRIVLAGGTSSLVADHLRHLADRGASDLSVGFTIEVVDLLTSPEPAQALAICGLDREMCSLLVHCDEVVPASISRSMVSLAAKTDHAVTAVFDPEATTARVVRMTSVHDTAYRQRTHPADGRRLVGRMALPPRLVARLTGGTLAATTLVNLTGLILETGDPVLAVEWPGPYLDAGELWRYTAMWNNEITELL</sequence>
<dbReference type="InterPro" id="IPR029044">
    <property type="entry name" value="Nucleotide-diphossugar_trans"/>
</dbReference>
<keyword evidence="3" id="KW-1185">Reference proteome</keyword>
<gene>
    <name evidence="2" type="ORF">HTZ77_03735</name>
</gene>
<reference evidence="2 3" key="1">
    <citation type="submission" date="2020-06" db="EMBL/GenBank/DDBJ databases">
        <title>Nonomuraea sp. SMC257, a novel actinomycete isolated from soil.</title>
        <authorList>
            <person name="Chanama M."/>
        </authorList>
    </citation>
    <scope>NUCLEOTIDE SEQUENCE [LARGE SCALE GENOMIC DNA]</scope>
    <source>
        <strain evidence="2 3">SMC257</strain>
    </source>
</reference>
<dbReference type="Proteomes" id="UP000586042">
    <property type="component" value="Unassembled WGS sequence"/>
</dbReference>